<dbReference type="RefSeq" id="WP_213756863.1">
    <property type="nucleotide sequence ID" value="NZ_JAHCQH010000021.1"/>
</dbReference>
<keyword evidence="2" id="KW-1185">Reference proteome</keyword>
<proteinExistence type="predicted"/>
<dbReference type="Proteomes" id="UP001166585">
    <property type="component" value="Unassembled WGS sequence"/>
</dbReference>
<organism evidence="1 2">
    <name type="scientific">Ancylobacter radicis</name>
    <dbReference type="NCBI Taxonomy" id="2836179"/>
    <lineage>
        <taxon>Bacteria</taxon>
        <taxon>Pseudomonadati</taxon>
        <taxon>Pseudomonadota</taxon>
        <taxon>Alphaproteobacteria</taxon>
        <taxon>Hyphomicrobiales</taxon>
        <taxon>Xanthobacteraceae</taxon>
        <taxon>Ancylobacter</taxon>
    </lineage>
</organism>
<reference evidence="1" key="1">
    <citation type="submission" date="2021-05" db="EMBL/GenBank/DDBJ databases">
        <authorList>
            <person name="Sun Q."/>
            <person name="Inoue M."/>
        </authorList>
    </citation>
    <scope>NUCLEOTIDE SEQUENCE</scope>
    <source>
        <strain evidence="1">VKM B-3255</strain>
    </source>
</reference>
<sequence>MSTLNLSLHTHASAPAPGLARDLTRAALAGAVVALLIVASIESHALCELFCLHEALGAPMDTVLCTAAAQP</sequence>
<dbReference type="EMBL" id="JAHCQH010000021">
    <property type="protein sequence ID" value="MBS9478903.1"/>
    <property type="molecule type" value="Genomic_DNA"/>
</dbReference>
<evidence type="ECO:0000313" key="1">
    <source>
        <dbReference type="EMBL" id="MBS9478903.1"/>
    </source>
</evidence>
<evidence type="ECO:0000313" key="2">
    <source>
        <dbReference type="Proteomes" id="UP001166585"/>
    </source>
</evidence>
<comment type="caution">
    <text evidence="1">The sequence shown here is derived from an EMBL/GenBank/DDBJ whole genome shotgun (WGS) entry which is preliminary data.</text>
</comment>
<gene>
    <name evidence="1" type="ORF">KIP89_17485</name>
</gene>
<accession>A0ABS5RB54</accession>
<name>A0ABS5RB54_9HYPH</name>
<protein>
    <submittedName>
        <fullName evidence="1">Uncharacterized protein</fullName>
    </submittedName>
</protein>